<dbReference type="Gene3D" id="3.90.1150.10">
    <property type="entry name" value="Aspartate Aminotransferase, domain 1"/>
    <property type="match status" value="1"/>
</dbReference>
<accession>A0ABS2GKM1</accession>
<dbReference type="SUPFAM" id="SSF53383">
    <property type="entry name" value="PLP-dependent transferases"/>
    <property type="match status" value="1"/>
</dbReference>
<dbReference type="InterPro" id="IPR015424">
    <property type="entry name" value="PyrdxlP-dep_Trfase"/>
</dbReference>
<dbReference type="Proteomes" id="UP000724149">
    <property type="component" value="Unassembled WGS sequence"/>
</dbReference>
<dbReference type="Gene3D" id="3.40.640.10">
    <property type="entry name" value="Type I PLP-dependent aspartate aminotransferase-like (Major domain)"/>
    <property type="match status" value="1"/>
</dbReference>
<dbReference type="GO" id="GO:0008483">
    <property type="term" value="F:transaminase activity"/>
    <property type="evidence" value="ECO:0007669"/>
    <property type="project" value="UniProtKB-KW"/>
</dbReference>
<proteinExistence type="predicted"/>
<evidence type="ECO:0000313" key="3">
    <source>
        <dbReference type="Proteomes" id="UP000724149"/>
    </source>
</evidence>
<dbReference type="EMBL" id="JACSNR010000003">
    <property type="protein sequence ID" value="MBM6922937.1"/>
    <property type="molecule type" value="Genomic_DNA"/>
</dbReference>
<dbReference type="InterPro" id="IPR000192">
    <property type="entry name" value="Aminotrans_V_dom"/>
</dbReference>
<evidence type="ECO:0000313" key="2">
    <source>
        <dbReference type="EMBL" id="MBM6922937.1"/>
    </source>
</evidence>
<keyword evidence="3" id="KW-1185">Reference proteome</keyword>
<protein>
    <submittedName>
        <fullName evidence="2">Aminotransferase class V-fold PLP-dependent enzyme</fullName>
    </submittedName>
</protein>
<feature type="domain" description="Aminotransferase class V" evidence="1">
    <location>
        <begin position="39"/>
        <end position="207"/>
    </location>
</feature>
<evidence type="ECO:0000259" key="1">
    <source>
        <dbReference type="Pfam" id="PF00266"/>
    </source>
</evidence>
<gene>
    <name evidence="2" type="ORF">H9X81_04425</name>
</gene>
<comment type="caution">
    <text evidence="2">The sequence shown here is derived from an EMBL/GenBank/DDBJ whole genome shotgun (WGS) entry which is preliminary data.</text>
</comment>
<keyword evidence="2" id="KW-0808">Transferase</keyword>
<keyword evidence="2" id="KW-0032">Aminotransferase</keyword>
<organism evidence="2 3">
    <name type="scientific">Hydrogenoanaerobacterium saccharovorans</name>
    <dbReference type="NCBI Taxonomy" id="474960"/>
    <lineage>
        <taxon>Bacteria</taxon>
        <taxon>Bacillati</taxon>
        <taxon>Bacillota</taxon>
        <taxon>Clostridia</taxon>
        <taxon>Eubacteriales</taxon>
        <taxon>Oscillospiraceae</taxon>
        <taxon>Hydrogenoanaerobacterium</taxon>
    </lineage>
</organism>
<reference evidence="2 3" key="1">
    <citation type="journal article" date="2021" name="Sci. Rep.">
        <title>The distribution of antibiotic resistance genes in chicken gut microbiota commensals.</title>
        <authorList>
            <person name="Juricova H."/>
            <person name="Matiasovicova J."/>
            <person name="Kubasova T."/>
            <person name="Cejkova D."/>
            <person name="Rychlik I."/>
        </authorList>
    </citation>
    <scope>NUCLEOTIDE SEQUENCE [LARGE SCALE GENOMIC DNA]</scope>
    <source>
        <strain evidence="2 3">An564</strain>
    </source>
</reference>
<dbReference type="InterPro" id="IPR015422">
    <property type="entry name" value="PyrdxlP-dep_Trfase_small"/>
</dbReference>
<dbReference type="RefSeq" id="WP_204720141.1">
    <property type="nucleotide sequence ID" value="NZ_JACSNR010000003.1"/>
</dbReference>
<dbReference type="InterPro" id="IPR015421">
    <property type="entry name" value="PyrdxlP-dep_Trfase_major"/>
</dbReference>
<sequence length="229" mass="25851">MEQLLHQCRRYRPDPAGQHHRGGTAVWLSQDTVALPDHGTGVLYVNKNSLDKIKQSYAGYLNTTVPEGGWGAYWEKVDAQAVYDWTFPNTARKYEIGGTSNYAGAIALGESLGLVNEIGIENIQQRVWEIGEYCMDRWEEIGGTVITHRDPGRRGGIIITRLYQDVEQDRAILRELHSRQIFIAQRFTDHVGGFRISCSWVNNKQDIDNMIEAVKEIIASIGKAPDYKG</sequence>
<dbReference type="Pfam" id="PF00266">
    <property type="entry name" value="Aminotran_5"/>
    <property type="match status" value="1"/>
</dbReference>
<name>A0ABS2GKM1_9FIRM</name>